<evidence type="ECO:0000313" key="4">
    <source>
        <dbReference type="Proteomes" id="UP000642673"/>
    </source>
</evidence>
<accession>A0ABQ3EVW9</accession>
<gene>
    <name evidence="3" type="ORF">GCM10010347_32240</name>
</gene>
<comment type="caution">
    <text evidence="3">The sequence shown here is derived from an EMBL/GenBank/DDBJ whole genome shotgun (WGS) entry which is preliminary data.</text>
</comment>
<keyword evidence="4" id="KW-1185">Reference proteome</keyword>
<feature type="domain" description="DUF2087" evidence="2">
    <location>
        <begin position="48"/>
        <end position="117"/>
    </location>
</feature>
<protein>
    <recommendedName>
        <fullName evidence="2">DUF2087 domain-containing protein</fullName>
    </recommendedName>
</protein>
<dbReference type="Proteomes" id="UP000642673">
    <property type="component" value="Unassembled WGS sequence"/>
</dbReference>
<proteinExistence type="predicted"/>
<dbReference type="Pfam" id="PF09860">
    <property type="entry name" value="DUF2087"/>
    <property type="match status" value="1"/>
</dbReference>
<feature type="compositionally biased region" description="Basic and acidic residues" evidence="1">
    <location>
        <begin position="26"/>
        <end position="42"/>
    </location>
</feature>
<sequence length="122" mass="13682">MRCMTGAGRAKLHGMSESTEAPQSTRPEDQGAEPRRPRGVHDLFSHGRLTAIPRKAARREQLLAHLSETLFVPGRAYTEPEVNDALRTVHEDCSALRRYLITSGHLTRARDGSSYRRSTTTR</sequence>
<organism evidence="3 4">
    <name type="scientific">Streptomyces cirratus</name>
    <dbReference type="NCBI Taxonomy" id="68187"/>
    <lineage>
        <taxon>Bacteria</taxon>
        <taxon>Bacillati</taxon>
        <taxon>Actinomycetota</taxon>
        <taxon>Actinomycetes</taxon>
        <taxon>Kitasatosporales</taxon>
        <taxon>Streptomycetaceae</taxon>
        <taxon>Streptomyces</taxon>
    </lineage>
</organism>
<name>A0ABQ3EVW9_9ACTN</name>
<feature type="region of interest" description="Disordered" evidence="1">
    <location>
        <begin position="1"/>
        <end position="42"/>
    </location>
</feature>
<dbReference type="InterPro" id="IPR018656">
    <property type="entry name" value="DUF2087"/>
</dbReference>
<feature type="compositionally biased region" description="Polar residues" evidence="1">
    <location>
        <begin position="16"/>
        <end position="25"/>
    </location>
</feature>
<reference evidence="4" key="1">
    <citation type="journal article" date="2019" name="Int. J. Syst. Evol. Microbiol.">
        <title>The Global Catalogue of Microorganisms (GCM) 10K type strain sequencing project: providing services to taxonomists for standard genome sequencing and annotation.</title>
        <authorList>
            <consortium name="The Broad Institute Genomics Platform"/>
            <consortium name="The Broad Institute Genome Sequencing Center for Infectious Disease"/>
            <person name="Wu L."/>
            <person name="Ma J."/>
        </authorList>
    </citation>
    <scope>NUCLEOTIDE SEQUENCE [LARGE SCALE GENOMIC DNA]</scope>
    <source>
        <strain evidence="4">JCM 4738</strain>
    </source>
</reference>
<evidence type="ECO:0000256" key="1">
    <source>
        <dbReference type="SAM" id="MobiDB-lite"/>
    </source>
</evidence>
<evidence type="ECO:0000313" key="3">
    <source>
        <dbReference type="EMBL" id="GHB59785.1"/>
    </source>
</evidence>
<evidence type="ECO:0000259" key="2">
    <source>
        <dbReference type="Pfam" id="PF09860"/>
    </source>
</evidence>
<dbReference type="EMBL" id="BMVP01000005">
    <property type="protein sequence ID" value="GHB59785.1"/>
    <property type="molecule type" value="Genomic_DNA"/>
</dbReference>